<name>A0A8H6B5Y9_9HELO</name>
<evidence type="ECO:0000313" key="2">
    <source>
        <dbReference type="EMBL" id="KAF5879577.1"/>
    </source>
</evidence>
<accession>A0A8H6B5Y9</accession>
<keyword evidence="3" id="KW-1185">Reference proteome</keyword>
<dbReference type="GeneID" id="59260847"/>
<dbReference type="Proteomes" id="UP000531561">
    <property type="component" value="Unassembled WGS sequence"/>
</dbReference>
<dbReference type="EMBL" id="JABFCT010000001">
    <property type="protein sequence ID" value="KAF5879577.1"/>
    <property type="molecule type" value="Genomic_DNA"/>
</dbReference>
<dbReference type="AlphaFoldDB" id="A0A8H6B5Y9"/>
<feature type="compositionally biased region" description="Pro residues" evidence="1">
    <location>
        <begin position="297"/>
        <end position="309"/>
    </location>
</feature>
<gene>
    <name evidence="2" type="ORF">Bfra_006784</name>
</gene>
<organism evidence="2 3">
    <name type="scientific">Botrytis fragariae</name>
    <dbReference type="NCBI Taxonomy" id="1964551"/>
    <lineage>
        <taxon>Eukaryota</taxon>
        <taxon>Fungi</taxon>
        <taxon>Dikarya</taxon>
        <taxon>Ascomycota</taxon>
        <taxon>Pezizomycotina</taxon>
        <taxon>Leotiomycetes</taxon>
        <taxon>Helotiales</taxon>
        <taxon>Sclerotiniaceae</taxon>
        <taxon>Botrytis</taxon>
    </lineage>
</organism>
<feature type="region of interest" description="Disordered" evidence="1">
    <location>
        <begin position="289"/>
        <end position="313"/>
    </location>
</feature>
<evidence type="ECO:0000313" key="3">
    <source>
        <dbReference type="Proteomes" id="UP000531561"/>
    </source>
</evidence>
<proteinExistence type="predicted"/>
<reference evidence="2 3" key="1">
    <citation type="journal article" date="2020" name="Phytopathology">
        <title>A high-quality genome resource of Botrytis fragariae, a new and rapidly spreading fungal pathogen causing strawberry gray mold in the U.S.A.</title>
        <authorList>
            <person name="Wu Y."/>
            <person name="Saski C.A."/>
            <person name="Schnabel G."/>
            <person name="Xiao S."/>
            <person name="Hu M."/>
        </authorList>
    </citation>
    <scope>NUCLEOTIDE SEQUENCE [LARGE SCALE GENOMIC DNA]</scope>
    <source>
        <strain evidence="2 3">BVB16</strain>
    </source>
</reference>
<comment type="caution">
    <text evidence="2">The sequence shown here is derived from an EMBL/GenBank/DDBJ whole genome shotgun (WGS) entry which is preliminary data.</text>
</comment>
<protein>
    <submittedName>
        <fullName evidence="2">Uncharacterized protein</fullName>
    </submittedName>
</protein>
<dbReference type="RefSeq" id="XP_037198521.1">
    <property type="nucleotide sequence ID" value="XM_037337155.1"/>
</dbReference>
<evidence type="ECO:0000256" key="1">
    <source>
        <dbReference type="SAM" id="MobiDB-lite"/>
    </source>
</evidence>
<dbReference type="OrthoDB" id="3545858at2759"/>
<sequence length="336" mass="37138">MTSNLSPEERRFIFTQHIDAINFIDPNPLLDLSTLSFPAWRDELIRSFVKDKKTKDPNSLLPSRSRLERMIRDKTAIAADPGVILDVPEGYKGTPASYKNSLKHDHDLNDGVLKEKYFAKGEDKSKVEWKEVVPAEKFWALFAENHLSGHFGRDKWFVSVGSIKYLPKRTIGDMILGCCGSCSGRKKEKRELPVEGDAVEGPAAKRRMDVGQFDQALPFPDFAGEIGPDFVAPPRCHLASPSSALYASGPSNPDVGGSAINGENRQFHEYSSPSEDKELYDGEFHDSPEVAASATTPTPPSSPPLPPTSTPFSSLYTRLEEALLADDMVLFDLVPL</sequence>